<name>A0A428JWF5_9BACT</name>
<comment type="caution">
    <text evidence="1">The sequence shown here is derived from an EMBL/GenBank/DDBJ whole genome shotgun (WGS) entry which is preliminary data.</text>
</comment>
<dbReference type="OrthoDB" id="1826057at2"/>
<proteinExistence type="predicted"/>
<keyword evidence="2" id="KW-1185">Reference proteome</keyword>
<reference evidence="1 2" key="1">
    <citation type="submission" date="2018-12" db="EMBL/GenBank/DDBJ databases">
        <authorList>
            <person name="Feng G."/>
            <person name="Zhu H."/>
        </authorList>
    </citation>
    <scope>NUCLEOTIDE SEQUENCE [LARGE SCALE GENOMIC DNA]</scope>
    <source>
        <strain evidence="1 2">LMG 26000</strain>
    </source>
</reference>
<evidence type="ECO:0000313" key="2">
    <source>
        <dbReference type="Proteomes" id="UP000270291"/>
    </source>
</evidence>
<accession>A0A428JWF5</accession>
<dbReference type="Proteomes" id="UP000270291">
    <property type="component" value="Unassembled WGS sequence"/>
</dbReference>
<gene>
    <name evidence="1" type="ORF">EI293_21595</name>
</gene>
<sequence>MQNPIPPPQYWTAEAAQWAAQQLGLRYHDGMQDWPWEVAETAGLAQYFCLYSQIDGHAAPARRIVVLELILEAASNGALTDAELQAVWPHIKALLDHDAEALATTVEYWCVWQAEEANLDEEAFRLSPFLREWWRTHYPLPPPTAPE</sequence>
<dbReference type="RefSeq" id="WP_125440635.1">
    <property type="nucleotide sequence ID" value="NZ_RWIU01000012.1"/>
</dbReference>
<dbReference type="AlphaFoldDB" id="A0A428JWF5"/>
<protein>
    <submittedName>
        <fullName evidence="1">Uncharacterized protein</fullName>
    </submittedName>
</protein>
<dbReference type="EMBL" id="RWIU01000012">
    <property type="protein sequence ID" value="RSK38415.1"/>
    <property type="molecule type" value="Genomic_DNA"/>
</dbReference>
<organism evidence="1 2">
    <name type="scientific">Hymenobacter perfusus</name>
    <dbReference type="NCBI Taxonomy" id="1236770"/>
    <lineage>
        <taxon>Bacteria</taxon>
        <taxon>Pseudomonadati</taxon>
        <taxon>Bacteroidota</taxon>
        <taxon>Cytophagia</taxon>
        <taxon>Cytophagales</taxon>
        <taxon>Hymenobacteraceae</taxon>
        <taxon>Hymenobacter</taxon>
    </lineage>
</organism>
<evidence type="ECO:0000313" key="1">
    <source>
        <dbReference type="EMBL" id="RSK38415.1"/>
    </source>
</evidence>